<feature type="compositionally biased region" description="Basic and acidic residues" evidence="1">
    <location>
        <begin position="28"/>
        <end position="47"/>
    </location>
</feature>
<feature type="region of interest" description="Disordered" evidence="1">
    <location>
        <begin position="1"/>
        <end position="47"/>
    </location>
</feature>
<keyword evidence="3" id="KW-1185">Reference proteome</keyword>
<evidence type="ECO:0000313" key="3">
    <source>
        <dbReference type="Proteomes" id="UP001497482"/>
    </source>
</evidence>
<gene>
    <name evidence="2" type="ORF">KC01_LOCUS13986</name>
</gene>
<evidence type="ECO:0000256" key="1">
    <source>
        <dbReference type="SAM" id="MobiDB-lite"/>
    </source>
</evidence>
<dbReference type="AlphaFoldDB" id="A0AAV2K518"/>
<protein>
    <submittedName>
        <fullName evidence="2">Uncharacterized protein</fullName>
    </submittedName>
</protein>
<feature type="region of interest" description="Disordered" evidence="1">
    <location>
        <begin position="62"/>
        <end position="107"/>
    </location>
</feature>
<dbReference type="Proteomes" id="UP001497482">
    <property type="component" value="Chromosome 16"/>
</dbReference>
<accession>A0AAV2K518</accession>
<proteinExistence type="predicted"/>
<dbReference type="EMBL" id="OZ035838">
    <property type="protein sequence ID" value="CAL1583523.1"/>
    <property type="molecule type" value="Genomic_DNA"/>
</dbReference>
<organism evidence="2 3">
    <name type="scientific">Knipowitschia caucasica</name>
    <name type="common">Caucasian dwarf goby</name>
    <name type="synonym">Pomatoschistus caucasicus</name>
    <dbReference type="NCBI Taxonomy" id="637954"/>
    <lineage>
        <taxon>Eukaryota</taxon>
        <taxon>Metazoa</taxon>
        <taxon>Chordata</taxon>
        <taxon>Craniata</taxon>
        <taxon>Vertebrata</taxon>
        <taxon>Euteleostomi</taxon>
        <taxon>Actinopterygii</taxon>
        <taxon>Neopterygii</taxon>
        <taxon>Teleostei</taxon>
        <taxon>Neoteleostei</taxon>
        <taxon>Acanthomorphata</taxon>
        <taxon>Gobiaria</taxon>
        <taxon>Gobiiformes</taxon>
        <taxon>Gobioidei</taxon>
        <taxon>Gobiidae</taxon>
        <taxon>Gobiinae</taxon>
        <taxon>Knipowitschia</taxon>
    </lineage>
</organism>
<name>A0AAV2K518_KNICA</name>
<reference evidence="2 3" key="1">
    <citation type="submission" date="2024-04" db="EMBL/GenBank/DDBJ databases">
        <authorList>
            <person name="Waldvogel A.-M."/>
            <person name="Schoenle A."/>
        </authorList>
    </citation>
    <scope>NUCLEOTIDE SEQUENCE [LARGE SCALE GENOMIC DNA]</scope>
</reference>
<evidence type="ECO:0000313" key="2">
    <source>
        <dbReference type="EMBL" id="CAL1583523.1"/>
    </source>
</evidence>
<sequence length="107" mass="12080">MVTRVPLLSPRRQGRQEGGGAAAVDSGLTKEEAKINRRMGGKDGERFDFNLQPEKERMTNCGEAHWGTDTHPAFPPRSRKPYPRVLQSQQPREAPAHRLQVAWKSFS</sequence>